<gene>
    <name evidence="1" type="ORF">PHPALM_14099</name>
</gene>
<protein>
    <submittedName>
        <fullName evidence="1">Uncharacterized protein</fullName>
    </submittedName>
</protein>
<keyword evidence="2" id="KW-1185">Reference proteome</keyword>
<dbReference type="AlphaFoldDB" id="A0A2P4XVL2"/>
<evidence type="ECO:0000313" key="1">
    <source>
        <dbReference type="EMBL" id="POM69600.1"/>
    </source>
</evidence>
<comment type="caution">
    <text evidence="1">The sequence shown here is derived from an EMBL/GenBank/DDBJ whole genome shotgun (WGS) entry which is preliminary data.</text>
</comment>
<name>A0A2P4XVL2_9STRA</name>
<dbReference type="EMBL" id="NCKW01007841">
    <property type="protein sequence ID" value="POM69600.1"/>
    <property type="molecule type" value="Genomic_DNA"/>
</dbReference>
<accession>A0A2P4XVL2</accession>
<proteinExistence type="predicted"/>
<evidence type="ECO:0000313" key="2">
    <source>
        <dbReference type="Proteomes" id="UP000237271"/>
    </source>
</evidence>
<organism evidence="1 2">
    <name type="scientific">Phytophthora palmivora</name>
    <dbReference type="NCBI Taxonomy" id="4796"/>
    <lineage>
        <taxon>Eukaryota</taxon>
        <taxon>Sar</taxon>
        <taxon>Stramenopiles</taxon>
        <taxon>Oomycota</taxon>
        <taxon>Peronosporomycetes</taxon>
        <taxon>Peronosporales</taxon>
        <taxon>Peronosporaceae</taxon>
        <taxon>Phytophthora</taxon>
    </lineage>
</organism>
<sequence length="463" mass="52492">MSLLLNPRPKSLTWLLVMWMVLGYQIPLTSGSLHRRLRRPERIAALSGERLWCPVSDRWRWWNENSRRTTSSLVSLRLVPHHQRQRKHLLPPLPGLSDVPLIKFTLQALGQQAPSPSTPATSLFRPRRSQLGARRPHLVVTALSTASGASLEIFNPIGSRTEPSFGSKKLAALAGPFLEPGFTAPGHQEAWCQIQNRSLSEPLPKDGVSPVSTASLSALMDWEYPDQPSQRLRRRLPESPCHFDSSGFPPGTKISIQNTGLGRTAKMRRQFQGGPKDKSEKADLGLALWERRHLFQVLAVENHLRRLDPLVVALIAKWKTYNKARNLCADRLCRRMVYRVSEWSVERDNKPRENTAELLLEPSYLYYPFEVLDWAPTMDKWIQEGSQCVSALVQLLGGCHHRTNRTTPYLLLATRSCHYLFLGSGLGQVWHPQSSSTQLLIRLLFLLRGSPSSWTRPGQLQMP</sequence>
<dbReference type="Proteomes" id="UP000237271">
    <property type="component" value="Unassembled WGS sequence"/>
</dbReference>
<reference evidence="1 2" key="1">
    <citation type="journal article" date="2017" name="Genome Biol. Evol.">
        <title>Phytophthora megakarya and P. palmivora, closely related causal agents of cacao black pod rot, underwent increases in genome sizes and gene numbers by different mechanisms.</title>
        <authorList>
            <person name="Ali S.S."/>
            <person name="Shao J."/>
            <person name="Lary D.J."/>
            <person name="Kronmiller B."/>
            <person name="Shen D."/>
            <person name="Strem M.D."/>
            <person name="Amoako-Attah I."/>
            <person name="Akrofi A.Y."/>
            <person name="Begoude B.A."/>
            <person name="Ten Hoopen G.M."/>
            <person name="Coulibaly K."/>
            <person name="Kebe B.I."/>
            <person name="Melnick R.L."/>
            <person name="Guiltinan M.J."/>
            <person name="Tyler B.M."/>
            <person name="Meinhardt L.W."/>
            <person name="Bailey B.A."/>
        </authorList>
    </citation>
    <scope>NUCLEOTIDE SEQUENCE [LARGE SCALE GENOMIC DNA]</scope>
    <source>
        <strain evidence="2">sbr112.9</strain>
    </source>
</reference>